<reference evidence="3" key="1">
    <citation type="submission" date="2020-02" db="EMBL/GenBank/DDBJ databases">
        <authorList>
            <person name="Meier V. D."/>
        </authorList>
    </citation>
    <scope>NUCLEOTIDE SEQUENCE</scope>
    <source>
        <strain evidence="3">AVDCRST_MAG56</strain>
    </source>
</reference>
<name>A0A6J4KGX9_9SPHI</name>
<feature type="domain" description="Mut7-C RNAse" evidence="1">
    <location>
        <begin position="99"/>
        <end position="240"/>
    </location>
</feature>
<dbReference type="Pfam" id="PF01927">
    <property type="entry name" value="Mut7-C"/>
    <property type="match status" value="1"/>
</dbReference>
<protein>
    <submittedName>
        <fullName evidence="3">DUF82 domain-containing protein</fullName>
    </submittedName>
</protein>
<evidence type="ECO:0000259" key="1">
    <source>
        <dbReference type="Pfam" id="PF01927"/>
    </source>
</evidence>
<dbReference type="EMBL" id="CADCTQ010000473">
    <property type="protein sequence ID" value="CAA9304399.1"/>
    <property type="molecule type" value="Genomic_DNA"/>
</dbReference>
<accession>A0A6J4KGX9</accession>
<sequence length="250" mass="28045">MSIPVQFAFTGPLNDFLRREFRGKTFSYPCPATSTAKDGVEGVGVPHVEVAALRVNGAWAPFAQPLRAGDRLEVYPRWEHPPLPSGYALHPPLPEVTPFVLDVHLGKLARLLRMLGFDCRYERDYADDQIAAIAAAEGRAALTRDIPLLKRKVLDWGYWLRSQHPEVQLAEVLGYFRLAGKLQPFTRCLVCNGPLAAVDKSLVADQLEPETRTSFEEFYRCTACGRVYWKGSHYERMARLVAQVGKETTG</sequence>
<dbReference type="AlphaFoldDB" id="A0A6J4KGX9"/>
<evidence type="ECO:0000313" key="3">
    <source>
        <dbReference type="EMBL" id="CAA9304399.1"/>
    </source>
</evidence>
<dbReference type="InterPro" id="IPR002782">
    <property type="entry name" value="Mut7-C_RNAse_dom"/>
</dbReference>
<dbReference type="PANTHER" id="PTHR39081:SF1">
    <property type="entry name" value="MUT7-C RNASE DOMAIN-CONTAINING PROTEIN"/>
    <property type="match status" value="1"/>
</dbReference>
<dbReference type="InterPro" id="IPR027798">
    <property type="entry name" value="Ub_Mut7C"/>
</dbReference>
<proteinExistence type="predicted"/>
<feature type="domain" description="Ubiquitin Mut7-C" evidence="2">
    <location>
        <begin position="5"/>
        <end position="79"/>
    </location>
</feature>
<gene>
    <name evidence="3" type="ORF">AVDCRST_MAG56-5730</name>
</gene>
<dbReference type="Pfam" id="PF14451">
    <property type="entry name" value="Ub-Mut7C"/>
    <property type="match status" value="1"/>
</dbReference>
<organism evidence="3">
    <name type="scientific">uncultured Cytophagales bacterium</name>
    <dbReference type="NCBI Taxonomy" id="158755"/>
    <lineage>
        <taxon>Bacteria</taxon>
        <taxon>Pseudomonadati</taxon>
        <taxon>Bacteroidota</taxon>
        <taxon>Sphingobacteriia</taxon>
        <taxon>Sphingobacteriales</taxon>
        <taxon>environmental samples</taxon>
    </lineage>
</organism>
<dbReference type="PANTHER" id="PTHR39081">
    <property type="entry name" value="MUT7-C DOMAIN-CONTAINING PROTEIN"/>
    <property type="match status" value="1"/>
</dbReference>
<evidence type="ECO:0000259" key="2">
    <source>
        <dbReference type="Pfam" id="PF14451"/>
    </source>
</evidence>